<keyword evidence="2 4" id="KW-0238">DNA-binding</keyword>
<dbReference type="Pfam" id="PF00440">
    <property type="entry name" value="TetR_N"/>
    <property type="match status" value="1"/>
</dbReference>
<organism evidence="7 8">
    <name type="scientific">Allostreptomyces psammosilenae</name>
    <dbReference type="NCBI Taxonomy" id="1892865"/>
    <lineage>
        <taxon>Bacteria</taxon>
        <taxon>Bacillati</taxon>
        <taxon>Actinomycetota</taxon>
        <taxon>Actinomycetes</taxon>
        <taxon>Kitasatosporales</taxon>
        <taxon>Streptomycetaceae</taxon>
        <taxon>Allostreptomyces</taxon>
    </lineage>
</organism>
<dbReference type="PROSITE" id="PS50977">
    <property type="entry name" value="HTH_TETR_2"/>
    <property type="match status" value="1"/>
</dbReference>
<protein>
    <submittedName>
        <fullName evidence="7">AcrR family transcriptional regulator</fullName>
    </submittedName>
</protein>
<dbReference type="InterPro" id="IPR050109">
    <property type="entry name" value="HTH-type_TetR-like_transc_reg"/>
</dbReference>
<dbReference type="GO" id="GO:0003700">
    <property type="term" value="F:DNA-binding transcription factor activity"/>
    <property type="evidence" value="ECO:0007669"/>
    <property type="project" value="TreeGrafter"/>
</dbReference>
<dbReference type="GO" id="GO:0000976">
    <property type="term" value="F:transcription cis-regulatory region binding"/>
    <property type="evidence" value="ECO:0007669"/>
    <property type="project" value="TreeGrafter"/>
</dbReference>
<sequence length="254" mass="26481">MGRDGEVITAERPAGGAGWAAVAGRREDPRVRRTRDLLRRAALELAAERDPDGITVADIAERATVNRATVYQHYADRDALLLDAMGETIADLSRACARCPLTSPSERVPAELVELFRHVERHAALYGRVLGPRGSARAAGRLREVLAEEILAQLTAAAPAPAVPGSADPAPPAVPTPAAPDRAAGRAGGVAAAPARAEGVPPAQRAHYLAGALAGLFAHWLGEGAERNGKPAPRMPAETMARHAWSLLGGAAAR</sequence>
<dbReference type="AlphaFoldDB" id="A0A853A945"/>
<evidence type="ECO:0000313" key="7">
    <source>
        <dbReference type="EMBL" id="NYI06942.1"/>
    </source>
</evidence>
<evidence type="ECO:0000256" key="1">
    <source>
        <dbReference type="ARBA" id="ARBA00023015"/>
    </source>
</evidence>
<keyword evidence="8" id="KW-1185">Reference proteome</keyword>
<dbReference type="Gene3D" id="1.10.357.10">
    <property type="entry name" value="Tetracycline Repressor, domain 2"/>
    <property type="match status" value="1"/>
</dbReference>
<dbReference type="PRINTS" id="PR00455">
    <property type="entry name" value="HTHTETR"/>
</dbReference>
<dbReference type="EMBL" id="JACBZD010000001">
    <property type="protein sequence ID" value="NYI06942.1"/>
    <property type="molecule type" value="Genomic_DNA"/>
</dbReference>
<evidence type="ECO:0000256" key="2">
    <source>
        <dbReference type="ARBA" id="ARBA00023125"/>
    </source>
</evidence>
<dbReference type="InterPro" id="IPR001647">
    <property type="entry name" value="HTH_TetR"/>
</dbReference>
<proteinExistence type="predicted"/>
<dbReference type="InterPro" id="IPR009057">
    <property type="entry name" value="Homeodomain-like_sf"/>
</dbReference>
<dbReference type="SUPFAM" id="SSF46689">
    <property type="entry name" value="Homeodomain-like"/>
    <property type="match status" value="1"/>
</dbReference>
<dbReference type="RefSeq" id="WP_179815444.1">
    <property type="nucleotide sequence ID" value="NZ_JACBZD010000001.1"/>
</dbReference>
<dbReference type="Proteomes" id="UP000567795">
    <property type="component" value="Unassembled WGS sequence"/>
</dbReference>
<keyword evidence="3" id="KW-0804">Transcription</keyword>
<accession>A0A853A945</accession>
<feature type="DNA-binding region" description="H-T-H motif" evidence="4">
    <location>
        <begin position="55"/>
        <end position="74"/>
    </location>
</feature>
<name>A0A853A945_9ACTN</name>
<keyword evidence="1" id="KW-0805">Transcription regulation</keyword>
<evidence type="ECO:0000256" key="3">
    <source>
        <dbReference type="ARBA" id="ARBA00023163"/>
    </source>
</evidence>
<gene>
    <name evidence="7" type="ORF">FHU37_003885</name>
</gene>
<feature type="region of interest" description="Disordered" evidence="5">
    <location>
        <begin position="160"/>
        <end position="190"/>
    </location>
</feature>
<evidence type="ECO:0000313" key="8">
    <source>
        <dbReference type="Proteomes" id="UP000567795"/>
    </source>
</evidence>
<feature type="compositionally biased region" description="Pro residues" evidence="5">
    <location>
        <begin position="169"/>
        <end position="178"/>
    </location>
</feature>
<evidence type="ECO:0000256" key="5">
    <source>
        <dbReference type="SAM" id="MobiDB-lite"/>
    </source>
</evidence>
<reference evidence="7 8" key="1">
    <citation type="submission" date="2020-07" db="EMBL/GenBank/DDBJ databases">
        <title>Sequencing the genomes of 1000 actinobacteria strains.</title>
        <authorList>
            <person name="Klenk H.-P."/>
        </authorList>
    </citation>
    <scope>NUCLEOTIDE SEQUENCE [LARGE SCALE GENOMIC DNA]</scope>
    <source>
        <strain evidence="7 8">DSM 42178</strain>
    </source>
</reference>
<dbReference type="PANTHER" id="PTHR30055:SF234">
    <property type="entry name" value="HTH-TYPE TRANSCRIPTIONAL REGULATOR BETI"/>
    <property type="match status" value="1"/>
</dbReference>
<comment type="caution">
    <text evidence="7">The sequence shown here is derived from an EMBL/GenBank/DDBJ whole genome shotgun (WGS) entry which is preliminary data.</text>
</comment>
<evidence type="ECO:0000259" key="6">
    <source>
        <dbReference type="PROSITE" id="PS50977"/>
    </source>
</evidence>
<dbReference type="PANTHER" id="PTHR30055">
    <property type="entry name" value="HTH-TYPE TRANSCRIPTIONAL REGULATOR RUTR"/>
    <property type="match status" value="1"/>
</dbReference>
<feature type="domain" description="HTH tetR-type" evidence="6">
    <location>
        <begin position="32"/>
        <end position="92"/>
    </location>
</feature>
<evidence type="ECO:0000256" key="4">
    <source>
        <dbReference type="PROSITE-ProRule" id="PRU00335"/>
    </source>
</evidence>